<accession>A0A445IQ71</accession>
<keyword evidence="2" id="KW-0378">Hydrolase</keyword>
<organism evidence="6 7">
    <name type="scientific">Glycine soja</name>
    <name type="common">Wild soybean</name>
    <dbReference type="NCBI Taxonomy" id="3848"/>
    <lineage>
        <taxon>Eukaryota</taxon>
        <taxon>Viridiplantae</taxon>
        <taxon>Streptophyta</taxon>
        <taxon>Embryophyta</taxon>
        <taxon>Tracheophyta</taxon>
        <taxon>Spermatophyta</taxon>
        <taxon>Magnoliopsida</taxon>
        <taxon>eudicotyledons</taxon>
        <taxon>Gunneridae</taxon>
        <taxon>Pentapetalae</taxon>
        <taxon>rosids</taxon>
        <taxon>fabids</taxon>
        <taxon>Fabales</taxon>
        <taxon>Fabaceae</taxon>
        <taxon>Papilionoideae</taxon>
        <taxon>50 kb inversion clade</taxon>
        <taxon>NPAAA clade</taxon>
        <taxon>indigoferoid/millettioid clade</taxon>
        <taxon>Phaseoleae</taxon>
        <taxon>Glycine</taxon>
        <taxon>Glycine subgen. Soja</taxon>
    </lineage>
</organism>
<evidence type="ECO:0000313" key="7">
    <source>
        <dbReference type="Proteomes" id="UP000289340"/>
    </source>
</evidence>
<feature type="region of interest" description="Disordered" evidence="5">
    <location>
        <begin position="1"/>
        <end position="24"/>
    </location>
</feature>
<evidence type="ECO:0000256" key="3">
    <source>
        <dbReference type="ARBA" id="ARBA00022963"/>
    </source>
</evidence>
<comment type="similarity">
    <text evidence="1">Belongs to the 'GDSL' lipolytic enzyme family.</text>
</comment>
<protein>
    <submittedName>
        <fullName evidence="6">GDSL esterase/lipase</fullName>
    </submittedName>
</protein>
<sequence length="413" mass="45838">MPLKHHYQDPEKRKKLERPRPPIHNINTSVSASFGVYKLTLALSTNTKKVNLTNLTGIINGKAINSLHNLSSPLHFHRYVMHSEILEVEGAKRSYGVYNSNPVKLFVFGDSYVDTGNFVHSESYKPPSGITFPGNPAGRFCDGRIITDYVASFLKIESPTPYTFRNSSNLHYGINFAYGGTGIFSTSIDGPNATAQIDSFEKLIQQNIYTKHDLESSIALVNAGGNDYTNALKTGRIIDLPGFMESLVKQMSVNLKRIRSLGIKKVAVGLLQPIGCLPVLNVISFRTNCIGLLNVISKDHNKMLLKAVQELNKEAADKSVFITLDLYNSFLSAIETMQKKRAEKSTLMNPLQPCCEGNNLEDSCGSLDDEGSKKYSLCENPKLSFFWDTLHPSQNGWFAVYTILQSTLGQLIT</sequence>
<keyword evidence="4" id="KW-0443">Lipid metabolism</keyword>
<dbReference type="PANTHER" id="PTHR46020:SF4">
    <property type="entry name" value="OS04G0650200 PROTEIN"/>
    <property type="match status" value="1"/>
</dbReference>
<dbReference type="InterPro" id="IPR001087">
    <property type="entry name" value="GDSL"/>
</dbReference>
<comment type="caution">
    <text evidence="6">The sequence shown here is derived from an EMBL/GenBank/DDBJ whole genome shotgun (WGS) entry which is preliminary data.</text>
</comment>
<dbReference type="GO" id="GO:0016788">
    <property type="term" value="F:hydrolase activity, acting on ester bonds"/>
    <property type="evidence" value="ECO:0007669"/>
    <property type="project" value="InterPro"/>
</dbReference>
<dbReference type="Pfam" id="PF00657">
    <property type="entry name" value="Lipase_GDSL"/>
    <property type="match status" value="1"/>
</dbReference>
<dbReference type="GO" id="GO:0016042">
    <property type="term" value="P:lipid catabolic process"/>
    <property type="evidence" value="ECO:0007669"/>
    <property type="project" value="UniProtKB-KW"/>
</dbReference>
<dbReference type="Proteomes" id="UP000289340">
    <property type="component" value="Chromosome 10"/>
</dbReference>
<proteinExistence type="inferred from homology"/>
<dbReference type="EMBL" id="QZWG01000010">
    <property type="protein sequence ID" value="RZB88209.1"/>
    <property type="molecule type" value="Genomic_DNA"/>
</dbReference>
<dbReference type="PANTHER" id="PTHR46020">
    <property type="entry name" value="OSJNBB0059K02.9 PROTEIN"/>
    <property type="match status" value="1"/>
</dbReference>
<feature type="compositionally biased region" description="Basic and acidic residues" evidence="5">
    <location>
        <begin position="1"/>
        <end position="20"/>
    </location>
</feature>
<evidence type="ECO:0000313" key="6">
    <source>
        <dbReference type="EMBL" id="RZB88209.1"/>
    </source>
</evidence>
<evidence type="ECO:0000256" key="2">
    <source>
        <dbReference type="ARBA" id="ARBA00022801"/>
    </source>
</evidence>
<dbReference type="InterPro" id="IPR036514">
    <property type="entry name" value="SGNH_hydro_sf"/>
</dbReference>
<keyword evidence="3" id="KW-0442">Lipid degradation</keyword>
<dbReference type="Gene3D" id="3.40.50.1110">
    <property type="entry name" value="SGNH hydrolase"/>
    <property type="match status" value="1"/>
</dbReference>
<evidence type="ECO:0000256" key="5">
    <source>
        <dbReference type="SAM" id="MobiDB-lite"/>
    </source>
</evidence>
<dbReference type="AlphaFoldDB" id="A0A445IQ71"/>
<reference evidence="6 7" key="1">
    <citation type="submission" date="2018-09" db="EMBL/GenBank/DDBJ databases">
        <title>A high-quality reference genome of wild soybean provides a powerful tool to mine soybean genomes.</title>
        <authorList>
            <person name="Xie M."/>
            <person name="Chung C.Y.L."/>
            <person name="Li M.-W."/>
            <person name="Wong F.-L."/>
            <person name="Chan T.-F."/>
            <person name="Lam H.-M."/>
        </authorList>
    </citation>
    <scope>NUCLEOTIDE SEQUENCE [LARGE SCALE GENOMIC DNA]</scope>
    <source>
        <strain evidence="7">cv. W05</strain>
        <tissue evidence="6">Hypocotyl of etiolated seedlings</tissue>
    </source>
</reference>
<name>A0A445IQ71_GLYSO</name>
<gene>
    <name evidence="6" type="ORF">D0Y65_027624</name>
</gene>
<evidence type="ECO:0000256" key="1">
    <source>
        <dbReference type="ARBA" id="ARBA00008668"/>
    </source>
</evidence>
<dbReference type="SUPFAM" id="SSF52266">
    <property type="entry name" value="SGNH hydrolase"/>
    <property type="match status" value="1"/>
</dbReference>
<keyword evidence="7" id="KW-1185">Reference proteome</keyword>
<evidence type="ECO:0000256" key="4">
    <source>
        <dbReference type="ARBA" id="ARBA00023098"/>
    </source>
</evidence>